<keyword evidence="4" id="KW-1185">Reference proteome</keyword>
<protein>
    <recommendedName>
        <fullName evidence="2">Death domain-containing protein</fullName>
    </recommendedName>
</protein>
<evidence type="ECO:0000259" key="2">
    <source>
        <dbReference type="PROSITE" id="PS50017"/>
    </source>
</evidence>
<proteinExistence type="predicted"/>
<feature type="region of interest" description="Disordered" evidence="1">
    <location>
        <begin position="95"/>
        <end position="124"/>
    </location>
</feature>
<feature type="compositionally biased region" description="Low complexity" evidence="1">
    <location>
        <begin position="110"/>
        <end position="124"/>
    </location>
</feature>
<feature type="compositionally biased region" description="Polar residues" evidence="1">
    <location>
        <begin position="100"/>
        <end position="109"/>
    </location>
</feature>
<dbReference type="Gene3D" id="1.10.533.10">
    <property type="entry name" value="Death Domain, Fas"/>
    <property type="match status" value="2"/>
</dbReference>
<gene>
    <name evidence="3" type="ORF">Fcan01_10319</name>
</gene>
<evidence type="ECO:0000256" key="1">
    <source>
        <dbReference type="SAM" id="MobiDB-lite"/>
    </source>
</evidence>
<accession>A0A226ECP6</accession>
<dbReference type="AlphaFoldDB" id="A0A226ECP6"/>
<dbReference type="SUPFAM" id="SSF47986">
    <property type="entry name" value="DEATH domain"/>
    <property type="match status" value="2"/>
</dbReference>
<reference evidence="3 4" key="1">
    <citation type="submission" date="2015-12" db="EMBL/GenBank/DDBJ databases">
        <title>The genome of Folsomia candida.</title>
        <authorList>
            <person name="Faddeeva A."/>
            <person name="Derks M.F."/>
            <person name="Anvar Y."/>
            <person name="Smit S."/>
            <person name="Van Straalen N."/>
            <person name="Roelofs D."/>
        </authorList>
    </citation>
    <scope>NUCLEOTIDE SEQUENCE [LARGE SCALE GENOMIC DNA]</scope>
    <source>
        <strain evidence="3 4">VU population</strain>
        <tissue evidence="3">Whole body</tissue>
    </source>
</reference>
<feature type="domain" description="Death" evidence="2">
    <location>
        <begin position="25"/>
        <end position="95"/>
    </location>
</feature>
<dbReference type="Pfam" id="PF00531">
    <property type="entry name" value="Death"/>
    <property type="match status" value="1"/>
</dbReference>
<name>A0A226ECP6_FOLCA</name>
<dbReference type="PROSITE" id="PS50017">
    <property type="entry name" value="DEATH_DOMAIN"/>
    <property type="match status" value="2"/>
</dbReference>
<dbReference type="GO" id="GO:0007165">
    <property type="term" value="P:signal transduction"/>
    <property type="evidence" value="ECO:0007669"/>
    <property type="project" value="InterPro"/>
</dbReference>
<comment type="caution">
    <text evidence="3">The sequence shown here is derived from an EMBL/GenBank/DDBJ whole genome shotgun (WGS) entry which is preliminary data.</text>
</comment>
<dbReference type="InterPro" id="IPR000488">
    <property type="entry name" value="Death_dom"/>
</dbReference>
<organism evidence="3 4">
    <name type="scientific">Folsomia candida</name>
    <name type="common">Springtail</name>
    <dbReference type="NCBI Taxonomy" id="158441"/>
    <lineage>
        <taxon>Eukaryota</taxon>
        <taxon>Metazoa</taxon>
        <taxon>Ecdysozoa</taxon>
        <taxon>Arthropoda</taxon>
        <taxon>Hexapoda</taxon>
        <taxon>Collembola</taxon>
        <taxon>Entomobryomorpha</taxon>
        <taxon>Isotomoidea</taxon>
        <taxon>Isotomidae</taxon>
        <taxon>Proisotominae</taxon>
        <taxon>Folsomia</taxon>
    </lineage>
</organism>
<sequence length="235" mass="25915">MSQFPIAAVVKILIHDPTLSRGSNEFAKLLGIDAVARDKIRSNHTLGTNTSTNYYTELLENWAGRLGKDATVGKLRGILEQGEFQSAADLLEHLDVPDPSKNSVDQPTQADMSDATTSTPTPASTDMSVFLLSNQAVRRDVTKTLQNQVPLLTAWERFCDDLDIPKGELITCKQQYSNGCMTNYALLNHILSLWGSREGSEGNVANLIKVLRSGEFLDSENKIKCKFASWPISQQ</sequence>
<dbReference type="CDD" id="cd01670">
    <property type="entry name" value="Death"/>
    <property type="match status" value="2"/>
</dbReference>
<dbReference type="InterPro" id="IPR011029">
    <property type="entry name" value="DEATH-like_dom_sf"/>
</dbReference>
<feature type="domain" description="Death" evidence="2">
    <location>
        <begin position="155"/>
        <end position="227"/>
    </location>
</feature>
<dbReference type="EMBL" id="LNIX01000005">
    <property type="protein sequence ID" value="OXA54978.1"/>
    <property type="molecule type" value="Genomic_DNA"/>
</dbReference>
<dbReference type="Proteomes" id="UP000198287">
    <property type="component" value="Unassembled WGS sequence"/>
</dbReference>
<evidence type="ECO:0000313" key="4">
    <source>
        <dbReference type="Proteomes" id="UP000198287"/>
    </source>
</evidence>
<evidence type="ECO:0000313" key="3">
    <source>
        <dbReference type="EMBL" id="OXA54978.1"/>
    </source>
</evidence>